<dbReference type="RefSeq" id="WP_092980232.1">
    <property type="nucleotide sequence ID" value="NZ_FOYQ01000001.1"/>
</dbReference>
<sequence length="464" mass="53624">MNTTLYWFRNDLRTTDNAGFAKACSAERTLAYYCFESKYFEAGEYGIPKTGPFRAQFLLESLKDLETELRQLNIPLIISMGTPQSVLPELITTFGVNSICLQEEWTRDEVSSLEAVRQALPPDFPILEFYEQFLYHPADIPYEHVGKIPDVFTGFRKKCESRAEVRELVSAPTPKKQSWSPLEQEVLEQYGIAFTATDALSGPGNLAQLEDLGLEQAEKDPRTAFPFVGGAGSGQERIQNYFWETKRLSYYKRTRNGLLGTDYSSKFSPWLANGSLSARQIFWAVRRYEKEVTKNQDTYWLVFELIWRDFFKYVSQKHGASIFALEGIQKNKGTAASAGQQWRKDSKAFEQWTEGRTSSDFVNANMIELRTTGWMSNRGRQNVASFWSSTLKQDWRLGAAWFEYLLLDYDVHSNWGNWMYNSRVGNDPRQRTFNPALQADRYDSDGKFRRTWLQTGLFQTQLEL</sequence>
<evidence type="ECO:0000256" key="6">
    <source>
        <dbReference type="PIRSR" id="PIRSR602081-1"/>
    </source>
</evidence>
<dbReference type="GO" id="GO:0003904">
    <property type="term" value="F:deoxyribodipyrimidine photo-lyase activity"/>
    <property type="evidence" value="ECO:0007669"/>
    <property type="project" value="TreeGrafter"/>
</dbReference>
<keyword evidence="4 6" id="KW-0274">FAD</keyword>
<dbReference type="SUPFAM" id="SSF52425">
    <property type="entry name" value="Cryptochrome/photolyase, N-terminal domain"/>
    <property type="match status" value="1"/>
</dbReference>
<comment type="cofactor">
    <cofactor evidence="8">
        <name>(6R)-5,10-methylene-5,6,7,8-tetrahydrofolate</name>
        <dbReference type="ChEBI" id="CHEBI:15636"/>
    </cofactor>
    <text evidence="8">Binds 1 5,10-methenyltetrahydrofolate (MTHF) per subunit.</text>
</comment>
<evidence type="ECO:0000256" key="1">
    <source>
        <dbReference type="ARBA" id="ARBA00005862"/>
    </source>
</evidence>
<dbReference type="Proteomes" id="UP000199534">
    <property type="component" value="Unassembled WGS sequence"/>
</dbReference>
<organism evidence="10 11">
    <name type="scientific">Robiginitalea myxolifaciens</name>
    <dbReference type="NCBI Taxonomy" id="400055"/>
    <lineage>
        <taxon>Bacteria</taxon>
        <taxon>Pseudomonadati</taxon>
        <taxon>Bacteroidota</taxon>
        <taxon>Flavobacteriia</taxon>
        <taxon>Flavobacteriales</taxon>
        <taxon>Flavobacteriaceae</taxon>
        <taxon>Robiginitalea</taxon>
    </lineage>
</organism>
<evidence type="ECO:0000313" key="11">
    <source>
        <dbReference type="Proteomes" id="UP000199534"/>
    </source>
</evidence>
<comment type="cofactor">
    <cofactor evidence="6 8">
        <name>FAD</name>
        <dbReference type="ChEBI" id="CHEBI:57692"/>
    </cofactor>
    <text evidence="6 8">Binds 1 FAD per subunit.</text>
</comment>
<evidence type="ECO:0000256" key="7">
    <source>
        <dbReference type="PIRSR" id="PIRSR602081-2"/>
    </source>
</evidence>
<dbReference type="SUPFAM" id="SSF48173">
    <property type="entry name" value="Cryptochrome/photolyase FAD-binding domain"/>
    <property type="match status" value="1"/>
</dbReference>
<dbReference type="OrthoDB" id="9772484at2"/>
<dbReference type="PANTHER" id="PTHR11455">
    <property type="entry name" value="CRYPTOCHROME"/>
    <property type="match status" value="1"/>
</dbReference>
<keyword evidence="5 8" id="KW-0157">Chromophore</keyword>
<feature type="binding site" evidence="6">
    <location>
        <begin position="408"/>
        <end position="410"/>
    </location>
    <ligand>
        <name>FAD</name>
        <dbReference type="ChEBI" id="CHEBI:57692"/>
    </ligand>
</feature>
<evidence type="ECO:0000256" key="8">
    <source>
        <dbReference type="RuleBase" id="RU367151"/>
    </source>
</evidence>
<evidence type="ECO:0000313" key="10">
    <source>
        <dbReference type="EMBL" id="SFR31902.1"/>
    </source>
</evidence>
<evidence type="ECO:0000256" key="4">
    <source>
        <dbReference type="ARBA" id="ARBA00022827"/>
    </source>
</evidence>
<evidence type="ECO:0000256" key="2">
    <source>
        <dbReference type="ARBA" id="ARBA00017881"/>
    </source>
</evidence>
<name>A0A1I6FPM2_9FLAO</name>
<accession>A0A1I6FPM2</accession>
<dbReference type="Gene3D" id="3.40.50.620">
    <property type="entry name" value="HUPs"/>
    <property type="match status" value="1"/>
</dbReference>
<dbReference type="AlphaFoldDB" id="A0A1I6FPM2"/>
<feature type="site" description="Electron transfer via tryptophanyl radical" evidence="7">
    <location>
        <position position="418"/>
    </location>
</feature>
<proteinExistence type="inferred from homology"/>
<dbReference type="Pfam" id="PF03441">
    <property type="entry name" value="FAD_binding_7"/>
    <property type="match status" value="1"/>
</dbReference>
<feature type="binding site" evidence="6">
    <location>
        <begin position="264"/>
        <end position="268"/>
    </location>
    <ligand>
        <name>FAD</name>
        <dbReference type="ChEBI" id="CHEBI:57692"/>
    </ligand>
</feature>
<evidence type="ECO:0000256" key="3">
    <source>
        <dbReference type="ARBA" id="ARBA00022630"/>
    </source>
</evidence>
<keyword evidence="11" id="KW-1185">Reference proteome</keyword>
<dbReference type="GO" id="GO:0003677">
    <property type="term" value="F:DNA binding"/>
    <property type="evidence" value="ECO:0007669"/>
    <property type="project" value="TreeGrafter"/>
</dbReference>
<dbReference type="InterPro" id="IPR002081">
    <property type="entry name" value="Cryptochrome/DNA_photolyase_1"/>
</dbReference>
<dbReference type="InterPro" id="IPR014729">
    <property type="entry name" value="Rossmann-like_a/b/a_fold"/>
</dbReference>
<dbReference type="InterPro" id="IPR036134">
    <property type="entry name" value="Crypto/Photolyase_FAD-like_sf"/>
</dbReference>
<comment type="similarity">
    <text evidence="1 8">Belongs to the DNA photolyase class-1 family.</text>
</comment>
<dbReference type="InterPro" id="IPR036155">
    <property type="entry name" value="Crypto/Photolyase_N_sf"/>
</dbReference>
<dbReference type="Gene3D" id="1.25.40.80">
    <property type="match status" value="1"/>
</dbReference>
<gene>
    <name evidence="10" type="ORF">SAMN04490243_0385</name>
</gene>
<keyword evidence="10" id="KW-0456">Lyase</keyword>
<dbReference type="GO" id="GO:0071949">
    <property type="term" value="F:FAD binding"/>
    <property type="evidence" value="ECO:0007669"/>
    <property type="project" value="TreeGrafter"/>
</dbReference>
<dbReference type="EMBL" id="FOYQ01000001">
    <property type="protein sequence ID" value="SFR31902.1"/>
    <property type="molecule type" value="Genomic_DNA"/>
</dbReference>
<dbReference type="PROSITE" id="PS51645">
    <property type="entry name" value="PHR_CRY_ALPHA_BETA"/>
    <property type="match status" value="1"/>
</dbReference>
<feature type="domain" description="Photolyase/cryptochrome alpha/beta" evidence="9">
    <location>
        <begin position="2"/>
        <end position="135"/>
    </location>
</feature>
<feature type="site" description="Electron transfer via tryptophanyl radical" evidence="7">
    <location>
        <position position="395"/>
    </location>
</feature>
<dbReference type="PANTHER" id="PTHR11455:SF22">
    <property type="entry name" value="CRYPTOCHROME DASH"/>
    <property type="match status" value="1"/>
</dbReference>
<dbReference type="NCBIfam" id="TIGR02765">
    <property type="entry name" value="crypto_DASH"/>
    <property type="match status" value="1"/>
</dbReference>
<dbReference type="InterPro" id="IPR014133">
    <property type="entry name" value="Cry_DASH"/>
</dbReference>
<protein>
    <recommendedName>
        <fullName evidence="2 8">Cryptochrome DASH</fullName>
    </recommendedName>
</protein>
<evidence type="ECO:0000259" key="9">
    <source>
        <dbReference type="PROSITE" id="PS51645"/>
    </source>
</evidence>
<evidence type="ECO:0000256" key="5">
    <source>
        <dbReference type="ARBA" id="ARBA00022991"/>
    </source>
</evidence>
<dbReference type="Gene3D" id="1.10.579.10">
    <property type="entry name" value="DNA Cyclobutane Dipyrimidine Photolyase, subunit A, domain 3"/>
    <property type="match status" value="1"/>
</dbReference>
<feature type="binding site" evidence="6">
    <location>
        <position position="251"/>
    </location>
    <ligand>
        <name>FAD</name>
        <dbReference type="ChEBI" id="CHEBI:57692"/>
    </ligand>
</feature>
<dbReference type="GO" id="GO:0000719">
    <property type="term" value="P:photoreactive repair"/>
    <property type="evidence" value="ECO:0007669"/>
    <property type="project" value="TreeGrafter"/>
</dbReference>
<feature type="site" description="Electron transfer via tryptophanyl radical" evidence="7">
    <location>
        <position position="342"/>
    </location>
</feature>
<dbReference type="InterPro" id="IPR005101">
    <property type="entry name" value="Cryptochr/Photolyase_FAD-bd"/>
</dbReference>
<feature type="binding site" evidence="6">
    <location>
        <begin position="304"/>
        <end position="311"/>
    </location>
    <ligand>
        <name>FAD</name>
        <dbReference type="ChEBI" id="CHEBI:57692"/>
    </ligand>
</feature>
<comment type="function">
    <text evidence="8">May have a photoreceptor function.</text>
</comment>
<dbReference type="Pfam" id="PF00875">
    <property type="entry name" value="DNA_photolyase"/>
    <property type="match status" value="1"/>
</dbReference>
<reference evidence="10 11" key="1">
    <citation type="submission" date="2016-10" db="EMBL/GenBank/DDBJ databases">
        <authorList>
            <person name="de Groot N.N."/>
        </authorList>
    </citation>
    <scope>NUCLEOTIDE SEQUENCE [LARGE SCALE GENOMIC DNA]</scope>
    <source>
        <strain evidence="10 11">DSM 21019</strain>
    </source>
</reference>
<dbReference type="STRING" id="400055.SAMN04490243_0385"/>
<keyword evidence="3 6" id="KW-0285">Flavoprotein</keyword>
<dbReference type="InterPro" id="IPR006050">
    <property type="entry name" value="DNA_photolyase_N"/>
</dbReference>